<dbReference type="Proteomes" id="UP001208689">
    <property type="component" value="Chromosome"/>
</dbReference>
<evidence type="ECO:0000313" key="1">
    <source>
        <dbReference type="EMBL" id="UYP45654.1"/>
    </source>
</evidence>
<proteinExistence type="predicted"/>
<gene>
    <name evidence="1" type="ORF">NEF87_001939</name>
</gene>
<evidence type="ECO:0000313" key="2">
    <source>
        <dbReference type="Proteomes" id="UP001208689"/>
    </source>
</evidence>
<keyword evidence="2" id="KW-1185">Reference proteome</keyword>
<accession>A0ABY6HQ71</accession>
<organism evidence="1 2">
    <name type="scientific">Candidatus Lokiarchaeum ossiferum</name>
    <dbReference type="NCBI Taxonomy" id="2951803"/>
    <lineage>
        <taxon>Archaea</taxon>
        <taxon>Promethearchaeati</taxon>
        <taxon>Promethearchaeota</taxon>
        <taxon>Promethearchaeia</taxon>
        <taxon>Promethearchaeales</taxon>
        <taxon>Promethearchaeaceae</taxon>
        <taxon>Candidatus Lokiarchaeum</taxon>
    </lineage>
</organism>
<reference evidence="1" key="1">
    <citation type="submission" date="2022-09" db="EMBL/GenBank/DDBJ databases">
        <title>Actin cytoskeleton and complex cell architecture in an #Asgard archaeon.</title>
        <authorList>
            <person name="Ponce Toledo R.I."/>
            <person name="Schleper C."/>
            <person name="Rodrigues Oliveira T."/>
            <person name="Wollweber F."/>
            <person name="Xu J."/>
            <person name="Rittmann S."/>
            <person name="Klingl A."/>
            <person name="Pilhofer M."/>
        </authorList>
    </citation>
    <scope>NUCLEOTIDE SEQUENCE</scope>
    <source>
        <strain evidence="1">B-35</strain>
    </source>
</reference>
<name>A0ABY6HQ71_9ARCH</name>
<sequence length="53" mass="6205">MIENSSYINSNGSLSQKKPNEVVKIMARKRGCLIEKTIKRYKLKLNYGRIYLN</sequence>
<dbReference type="EMBL" id="CP104013">
    <property type="protein sequence ID" value="UYP45654.1"/>
    <property type="molecule type" value="Genomic_DNA"/>
</dbReference>
<protein>
    <submittedName>
        <fullName evidence="1">Uncharacterized protein</fullName>
    </submittedName>
</protein>